<evidence type="ECO:0000256" key="6">
    <source>
        <dbReference type="ARBA" id="ARBA00039449"/>
    </source>
</evidence>
<gene>
    <name evidence="12" type="ORF">GUITHDRAFT_110071</name>
</gene>
<dbReference type="GO" id="GO:0032259">
    <property type="term" value="P:methylation"/>
    <property type="evidence" value="ECO:0007669"/>
    <property type="project" value="UniProtKB-KW"/>
</dbReference>
<evidence type="ECO:0000256" key="2">
    <source>
        <dbReference type="ARBA" id="ARBA00022603"/>
    </source>
</evidence>
<dbReference type="InterPro" id="IPR008576">
    <property type="entry name" value="MeTrfase_NTM1"/>
</dbReference>
<comment type="catalytic activity">
    <reaction evidence="9">
        <text>N-terminal L-prolyl-L-prolyl-L-lysyl-[protein] + 2 S-adenosyl-L-methionine = N-terminal N,N-dimethyl-L-prolyl-L-prolyl-L-lysyl-[protein] + 2 S-adenosyl-L-homocysteine + 2 H(+)</text>
        <dbReference type="Rhea" id="RHEA:54736"/>
        <dbReference type="Rhea" id="RHEA-COMP:13787"/>
        <dbReference type="Rhea" id="RHEA-COMP:13974"/>
        <dbReference type="ChEBI" id="CHEBI:15378"/>
        <dbReference type="ChEBI" id="CHEBI:57856"/>
        <dbReference type="ChEBI" id="CHEBI:59789"/>
        <dbReference type="ChEBI" id="CHEBI:138059"/>
        <dbReference type="ChEBI" id="CHEBI:138318"/>
        <dbReference type="EC" id="2.1.1.244"/>
    </reaction>
</comment>
<evidence type="ECO:0000256" key="4">
    <source>
        <dbReference type="ARBA" id="ARBA00022691"/>
    </source>
</evidence>
<comment type="catalytic activity">
    <reaction evidence="10">
        <text>N-terminal L-alanyl-L-prolyl-L-lysyl-[protein] + 3 S-adenosyl-L-methionine = N-terminal N,N,N-trimethyl-L-alanyl-L-prolyl-L-lysyl-[protein] + 3 S-adenosyl-L-homocysteine + 3 H(+)</text>
        <dbReference type="Rhea" id="RHEA:54712"/>
        <dbReference type="Rhea" id="RHEA-COMP:13785"/>
        <dbReference type="Rhea" id="RHEA-COMP:13971"/>
        <dbReference type="ChEBI" id="CHEBI:15378"/>
        <dbReference type="ChEBI" id="CHEBI:57856"/>
        <dbReference type="ChEBI" id="CHEBI:59789"/>
        <dbReference type="ChEBI" id="CHEBI:138057"/>
        <dbReference type="ChEBI" id="CHEBI:138315"/>
        <dbReference type="EC" id="2.1.1.244"/>
    </reaction>
</comment>
<protein>
    <recommendedName>
        <fullName evidence="6">Alpha N-terminal protein methyltransferase 1</fullName>
        <ecNumber evidence="5">2.1.1.244</ecNumber>
    </recommendedName>
    <alternativeName>
        <fullName evidence="7">X-Pro-Lys N-terminal protein methyltransferase 1</fullName>
    </alternativeName>
</protein>
<dbReference type="GO" id="GO:0071885">
    <property type="term" value="F:N-terminal protein N-methyltransferase activity"/>
    <property type="evidence" value="ECO:0007669"/>
    <property type="project" value="UniProtKB-EC"/>
</dbReference>
<dbReference type="eggNOG" id="KOG3178">
    <property type="taxonomic scope" value="Eukaryota"/>
</dbReference>
<dbReference type="PIRSF" id="PIRSF016958">
    <property type="entry name" value="DUF858_MeTrfase_lik"/>
    <property type="match status" value="1"/>
</dbReference>
<evidence type="ECO:0000256" key="10">
    <source>
        <dbReference type="ARBA" id="ARBA00048167"/>
    </source>
</evidence>
<evidence type="ECO:0000256" key="8">
    <source>
        <dbReference type="ARBA" id="ARBA00047306"/>
    </source>
</evidence>
<accession>L1J788</accession>
<feature type="binding site" evidence="11">
    <location>
        <position position="118"/>
    </location>
    <ligand>
        <name>S-adenosyl-L-methionine</name>
        <dbReference type="ChEBI" id="CHEBI:59789"/>
    </ligand>
</feature>
<keyword evidence="3" id="KW-0808">Transferase</keyword>
<dbReference type="PaxDb" id="55529-EKX43964"/>
<name>L1J788_GUITC</name>
<dbReference type="GeneID" id="17300636"/>
<dbReference type="CDD" id="cd02440">
    <property type="entry name" value="AdoMet_MTases"/>
    <property type="match status" value="1"/>
</dbReference>
<dbReference type="EC" id="2.1.1.244" evidence="5"/>
<dbReference type="Pfam" id="PF05891">
    <property type="entry name" value="Methyltransf_PK"/>
    <property type="match status" value="1"/>
</dbReference>
<keyword evidence="4 11" id="KW-0949">S-adenosyl-L-methionine</keyword>
<dbReference type="PANTHER" id="PTHR12753:SF0">
    <property type="entry name" value="ALPHA N-TERMINAL PROTEIN METHYLTRANSFERASE 1"/>
    <property type="match status" value="1"/>
</dbReference>
<comment type="catalytic activity">
    <reaction evidence="8">
        <text>N-terminal L-seryl-L-prolyl-L-lysyl-[protein] + 3 S-adenosyl-L-methionine = N-terminal N,N,N-trimethyl-L-seryl-L-prolyl-L-lysyl-[protein] + 3 S-adenosyl-L-homocysteine + 3 H(+)</text>
        <dbReference type="Rhea" id="RHEA:54724"/>
        <dbReference type="Rhea" id="RHEA-COMP:13789"/>
        <dbReference type="Rhea" id="RHEA-COMP:13973"/>
        <dbReference type="ChEBI" id="CHEBI:15378"/>
        <dbReference type="ChEBI" id="CHEBI:57856"/>
        <dbReference type="ChEBI" id="CHEBI:59789"/>
        <dbReference type="ChEBI" id="CHEBI:138061"/>
        <dbReference type="ChEBI" id="CHEBI:138317"/>
        <dbReference type="EC" id="2.1.1.244"/>
    </reaction>
</comment>
<dbReference type="OrthoDB" id="1298661at2759"/>
<dbReference type="InterPro" id="IPR029063">
    <property type="entry name" value="SAM-dependent_MTases_sf"/>
</dbReference>
<feature type="binding site" evidence="11">
    <location>
        <position position="123"/>
    </location>
    <ligand>
        <name>S-adenosyl-L-methionine</name>
        <dbReference type="ChEBI" id="CHEBI:59789"/>
    </ligand>
</feature>
<evidence type="ECO:0000256" key="5">
    <source>
        <dbReference type="ARBA" id="ARBA00039112"/>
    </source>
</evidence>
<dbReference type="KEGG" id="gtt:GUITHDRAFT_110071"/>
<evidence type="ECO:0000256" key="3">
    <source>
        <dbReference type="ARBA" id="ARBA00022679"/>
    </source>
</evidence>
<dbReference type="SUPFAM" id="SSF53335">
    <property type="entry name" value="S-adenosyl-L-methionine-dependent methyltransferases"/>
    <property type="match status" value="1"/>
</dbReference>
<dbReference type="EnsemblProtists" id="EKX43964">
    <property type="protein sequence ID" value="EKX43964"/>
    <property type="gene ID" value="GUITHDRAFT_110071"/>
</dbReference>
<dbReference type="OMA" id="PVRMYCL"/>
<evidence type="ECO:0000256" key="11">
    <source>
        <dbReference type="PIRSR" id="PIRSR016958-1"/>
    </source>
</evidence>
<proteinExistence type="inferred from homology"/>
<keyword evidence="2" id="KW-0489">Methyltransferase</keyword>
<reference evidence="13" key="3">
    <citation type="submission" date="2015-06" db="UniProtKB">
        <authorList>
            <consortium name="EnsemblProtists"/>
        </authorList>
    </citation>
    <scope>IDENTIFICATION</scope>
</reference>
<feature type="binding site" evidence="11">
    <location>
        <begin position="166"/>
        <end position="167"/>
    </location>
    <ligand>
        <name>S-adenosyl-L-methionine</name>
        <dbReference type="ChEBI" id="CHEBI:59789"/>
    </ligand>
</feature>
<dbReference type="RefSeq" id="XP_005830944.1">
    <property type="nucleotide sequence ID" value="XM_005830887.1"/>
</dbReference>
<evidence type="ECO:0000313" key="13">
    <source>
        <dbReference type="EnsemblProtists" id="EKX43964"/>
    </source>
</evidence>
<dbReference type="PANTHER" id="PTHR12753">
    <property type="entry name" value="AD-003 - RELATED"/>
    <property type="match status" value="1"/>
</dbReference>
<evidence type="ECO:0000256" key="1">
    <source>
        <dbReference type="ARBA" id="ARBA00009059"/>
    </source>
</evidence>
<evidence type="ECO:0000313" key="14">
    <source>
        <dbReference type="Proteomes" id="UP000011087"/>
    </source>
</evidence>
<dbReference type="GO" id="GO:0005737">
    <property type="term" value="C:cytoplasm"/>
    <property type="evidence" value="ECO:0007669"/>
    <property type="project" value="TreeGrafter"/>
</dbReference>
<evidence type="ECO:0000256" key="9">
    <source>
        <dbReference type="ARBA" id="ARBA00047885"/>
    </source>
</evidence>
<comment type="similarity">
    <text evidence="1">Belongs to the methyltransferase superfamily. NTM1 family.</text>
</comment>
<dbReference type="HOGENOM" id="CLU_055356_3_1_1"/>
<sequence>MGKGKIFIDGVEGGTDSMGNTYYSRDEMWKNELDRADPTSEKGWYGKGIKYWEDVPASVDGVLGGFGHVSASAGDARRRMTMRQVTDVDLEESELFYQTLLREGHLKLTEPGRAADCGAGIGRISKGFLCNHFKAVDLVEPVAHFLQTAEKELSGFNDGNYIQIGLQDWVPQQGLYDVIWIQWVIGHLTDEDFVAFMMRCKRGLKEDGVIVLKENACTEGFIVDKVKERRCEYPEILTKTMQEDSSVTRSAGNFAQFPQFASDMRRINAVYLEGLCKAAGLSVVAQE</sequence>
<evidence type="ECO:0000256" key="7">
    <source>
        <dbReference type="ARBA" id="ARBA00043129"/>
    </source>
</evidence>
<dbReference type="STRING" id="905079.L1J788"/>
<organism evidence="12">
    <name type="scientific">Guillardia theta (strain CCMP2712)</name>
    <name type="common">Cryptophyte</name>
    <dbReference type="NCBI Taxonomy" id="905079"/>
    <lineage>
        <taxon>Eukaryota</taxon>
        <taxon>Cryptophyceae</taxon>
        <taxon>Pyrenomonadales</taxon>
        <taxon>Geminigeraceae</taxon>
        <taxon>Guillardia</taxon>
    </lineage>
</organism>
<dbReference type="Proteomes" id="UP000011087">
    <property type="component" value="Unassembled WGS sequence"/>
</dbReference>
<dbReference type="Gene3D" id="3.40.50.150">
    <property type="entry name" value="Vaccinia Virus protein VP39"/>
    <property type="match status" value="1"/>
</dbReference>
<reference evidence="14" key="2">
    <citation type="submission" date="2012-11" db="EMBL/GenBank/DDBJ databases">
        <authorList>
            <person name="Kuo A."/>
            <person name="Curtis B.A."/>
            <person name="Tanifuji G."/>
            <person name="Burki F."/>
            <person name="Gruber A."/>
            <person name="Irimia M."/>
            <person name="Maruyama S."/>
            <person name="Arias M.C."/>
            <person name="Ball S.G."/>
            <person name="Gile G.H."/>
            <person name="Hirakawa Y."/>
            <person name="Hopkins J.F."/>
            <person name="Rensing S.A."/>
            <person name="Schmutz J."/>
            <person name="Symeonidi A."/>
            <person name="Elias M."/>
            <person name="Eveleigh R.J."/>
            <person name="Herman E.K."/>
            <person name="Klute M.J."/>
            <person name="Nakayama T."/>
            <person name="Obornik M."/>
            <person name="Reyes-Prieto A."/>
            <person name="Armbrust E.V."/>
            <person name="Aves S.J."/>
            <person name="Beiko R.G."/>
            <person name="Coutinho P."/>
            <person name="Dacks J.B."/>
            <person name="Durnford D.G."/>
            <person name="Fast N.M."/>
            <person name="Green B.R."/>
            <person name="Grisdale C."/>
            <person name="Hempe F."/>
            <person name="Henrissat B."/>
            <person name="Hoppner M.P."/>
            <person name="Ishida K.-I."/>
            <person name="Kim E."/>
            <person name="Koreny L."/>
            <person name="Kroth P.G."/>
            <person name="Liu Y."/>
            <person name="Malik S.-B."/>
            <person name="Maier U.G."/>
            <person name="McRose D."/>
            <person name="Mock T."/>
            <person name="Neilson J.A."/>
            <person name="Onodera N.T."/>
            <person name="Poole A.M."/>
            <person name="Pritham E.J."/>
            <person name="Richards T.A."/>
            <person name="Rocap G."/>
            <person name="Roy S.W."/>
            <person name="Sarai C."/>
            <person name="Schaack S."/>
            <person name="Shirato S."/>
            <person name="Slamovits C.H."/>
            <person name="Spencer D.F."/>
            <person name="Suzuki S."/>
            <person name="Worden A.Z."/>
            <person name="Zauner S."/>
            <person name="Barry K."/>
            <person name="Bell C."/>
            <person name="Bharti A.K."/>
            <person name="Crow J.A."/>
            <person name="Grimwood J."/>
            <person name="Kramer R."/>
            <person name="Lindquist E."/>
            <person name="Lucas S."/>
            <person name="Salamov A."/>
            <person name="McFadden G.I."/>
            <person name="Lane C.E."/>
            <person name="Keeling P.J."/>
            <person name="Gray M.W."/>
            <person name="Grigoriev I.V."/>
            <person name="Archibald J.M."/>
        </authorList>
    </citation>
    <scope>NUCLEOTIDE SEQUENCE</scope>
    <source>
        <strain evidence="14">CCMP2712</strain>
    </source>
</reference>
<feature type="binding site" evidence="11">
    <location>
        <position position="182"/>
    </location>
    <ligand>
        <name>S-adenosyl-L-methionine</name>
        <dbReference type="ChEBI" id="CHEBI:59789"/>
    </ligand>
</feature>
<evidence type="ECO:0000313" key="12">
    <source>
        <dbReference type="EMBL" id="EKX43964.1"/>
    </source>
</evidence>
<dbReference type="EMBL" id="JH993007">
    <property type="protein sequence ID" value="EKX43964.1"/>
    <property type="molecule type" value="Genomic_DNA"/>
</dbReference>
<keyword evidence="14" id="KW-1185">Reference proteome</keyword>
<dbReference type="AlphaFoldDB" id="L1J788"/>
<reference evidence="12 14" key="1">
    <citation type="journal article" date="2012" name="Nature">
        <title>Algal genomes reveal evolutionary mosaicism and the fate of nucleomorphs.</title>
        <authorList>
            <consortium name="DOE Joint Genome Institute"/>
            <person name="Curtis B.A."/>
            <person name="Tanifuji G."/>
            <person name="Burki F."/>
            <person name="Gruber A."/>
            <person name="Irimia M."/>
            <person name="Maruyama S."/>
            <person name="Arias M.C."/>
            <person name="Ball S.G."/>
            <person name="Gile G.H."/>
            <person name="Hirakawa Y."/>
            <person name="Hopkins J.F."/>
            <person name="Kuo A."/>
            <person name="Rensing S.A."/>
            <person name="Schmutz J."/>
            <person name="Symeonidi A."/>
            <person name="Elias M."/>
            <person name="Eveleigh R.J."/>
            <person name="Herman E.K."/>
            <person name="Klute M.J."/>
            <person name="Nakayama T."/>
            <person name="Obornik M."/>
            <person name="Reyes-Prieto A."/>
            <person name="Armbrust E.V."/>
            <person name="Aves S.J."/>
            <person name="Beiko R.G."/>
            <person name="Coutinho P."/>
            <person name="Dacks J.B."/>
            <person name="Durnford D.G."/>
            <person name="Fast N.M."/>
            <person name="Green B.R."/>
            <person name="Grisdale C.J."/>
            <person name="Hempel F."/>
            <person name="Henrissat B."/>
            <person name="Hoppner M.P."/>
            <person name="Ishida K."/>
            <person name="Kim E."/>
            <person name="Koreny L."/>
            <person name="Kroth P.G."/>
            <person name="Liu Y."/>
            <person name="Malik S.B."/>
            <person name="Maier U.G."/>
            <person name="McRose D."/>
            <person name="Mock T."/>
            <person name="Neilson J.A."/>
            <person name="Onodera N.T."/>
            <person name="Poole A.M."/>
            <person name="Pritham E.J."/>
            <person name="Richards T.A."/>
            <person name="Rocap G."/>
            <person name="Roy S.W."/>
            <person name="Sarai C."/>
            <person name="Schaack S."/>
            <person name="Shirato S."/>
            <person name="Slamovits C.H."/>
            <person name="Spencer D.F."/>
            <person name="Suzuki S."/>
            <person name="Worden A.Z."/>
            <person name="Zauner S."/>
            <person name="Barry K."/>
            <person name="Bell C."/>
            <person name="Bharti A.K."/>
            <person name="Crow J.A."/>
            <person name="Grimwood J."/>
            <person name="Kramer R."/>
            <person name="Lindquist E."/>
            <person name="Lucas S."/>
            <person name="Salamov A."/>
            <person name="McFadden G.I."/>
            <person name="Lane C.E."/>
            <person name="Keeling P.J."/>
            <person name="Gray M.W."/>
            <person name="Grigoriev I.V."/>
            <person name="Archibald J.M."/>
        </authorList>
    </citation>
    <scope>NUCLEOTIDE SEQUENCE</scope>
    <source>
        <strain evidence="12 14">CCMP2712</strain>
    </source>
</reference>